<evidence type="ECO:0000256" key="4">
    <source>
        <dbReference type="ARBA" id="ARBA00023125"/>
    </source>
</evidence>
<reference evidence="9" key="1">
    <citation type="journal article" date="2016" name="Nat. Genet.">
        <title>A high-quality carrot genome assembly provides new insights into carotenoid accumulation and asterid genome evolution.</title>
        <authorList>
            <person name="Iorizzo M."/>
            <person name="Ellison S."/>
            <person name="Senalik D."/>
            <person name="Zeng P."/>
            <person name="Satapoomin P."/>
            <person name="Huang J."/>
            <person name="Bowman M."/>
            <person name="Iovene M."/>
            <person name="Sanseverino W."/>
            <person name="Cavagnaro P."/>
            <person name="Yildiz M."/>
            <person name="Macko-Podgorni A."/>
            <person name="Moranska E."/>
            <person name="Grzebelus E."/>
            <person name="Grzebelus D."/>
            <person name="Ashrafi H."/>
            <person name="Zheng Z."/>
            <person name="Cheng S."/>
            <person name="Spooner D."/>
            <person name="Van Deynze A."/>
            <person name="Simon P."/>
        </authorList>
    </citation>
    <scope>NUCLEOTIDE SEQUENCE</scope>
    <source>
        <tissue evidence="9">Leaf</tissue>
    </source>
</reference>
<dbReference type="PROSITE" id="PS51294">
    <property type="entry name" value="HTH_MYB"/>
    <property type="match status" value="3"/>
</dbReference>
<evidence type="ECO:0000259" key="7">
    <source>
        <dbReference type="PROSITE" id="PS50090"/>
    </source>
</evidence>
<dbReference type="InterPro" id="IPR001005">
    <property type="entry name" value="SANT/Myb"/>
</dbReference>
<dbReference type="FunFam" id="1.10.10.60:FF:000010">
    <property type="entry name" value="Transcriptional activator Myb isoform A"/>
    <property type="match status" value="1"/>
</dbReference>
<name>A0AAF0WAA4_DAUCS</name>
<dbReference type="Pfam" id="PF00249">
    <property type="entry name" value="Myb_DNA-binding"/>
    <property type="match status" value="3"/>
</dbReference>
<dbReference type="AlphaFoldDB" id="A0AAF0WAA4"/>
<evidence type="ECO:0000256" key="3">
    <source>
        <dbReference type="ARBA" id="ARBA00023015"/>
    </source>
</evidence>
<dbReference type="InterPro" id="IPR050560">
    <property type="entry name" value="MYB_TF"/>
</dbReference>
<evidence type="ECO:0000313" key="10">
    <source>
        <dbReference type="Proteomes" id="UP000077755"/>
    </source>
</evidence>
<dbReference type="InterPro" id="IPR017930">
    <property type="entry name" value="Myb_dom"/>
</dbReference>
<evidence type="ECO:0000259" key="8">
    <source>
        <dbReference type="PROSITE" id="PS51294"/>
    </source>
</evidence>
<dbReference type="PANTHER" id="PTHR45614">
    <property type="entry name" value="MYB PROTEIN-RELATED"/>
    <property type="match status" value="1"/>
</dbReference>
<reference evidence="9" key="2">
    <citation type="submission" date="2022-03" db="EMBL/GenBank/DDBJ databases">
        <title>Draft title - Genomic analysis of global carrot germplasm unveils the trajectory of domestication and the origin of high carotenoid orange carrot.</title>
        <authorList>
            <person name="Iorizzo M."/>
            <person name="Ellison S."/>
            <person name="Senalik D."/>
            <person name="Macko-Podgorni A."/>
            <person name="Grzebelus D."/>
            <person name="Bostan H."/>
            <person name="Rolling W."/>
            <person name="Curaba J."/>
            <person name="Simon P."/>
        </authorList>
    </citation>
    <scope>NUCLEOTIDE SEQUENCE</scope>
    <source>
        <tissue evidence="9">Leaf</tissue>
    </source>
</reference>
<proteinExistence type="predicted"/>
<evidence type="ECO:0000256" key="2">
    <source>
        <dbReference type="ARBA" id="ARBA00022737"/>
    </source>
</evidence>
<dbReference type="InterPro" id="IPR009057">
    <property type="entry name" value="Homeodomain-like_sf"/>
</dbReference>
<dbReference type="SUPFAM" id="SSF46689">
    <property type="entry name" value="Homeodomain-like"/>
    <property type="match status" value="2"/>
</dbReference>
<dbReference type="Gene3D" id="1.10.10.60">
    <property type="entry name" value="Homeodomain-like"/>
    <property type="match status" value="3"/>
</dbReference>
<dbReference type="Proteomes" id="UP000077755">
    <property type="component" value="Chromosome 1"/>
</dbReference>
<comment type="subcellular location">
    <subcellularLocation>
        <location evidence="1">Nucleus</location>
    </subcellularLocation>
</comment>
<keyword evidence="6" id="KW-0539">Nucleus</keyword>
<dbReference type="GO" id="GO:0000981">
    <property type="term" value="F:DNA-binding transcription factor activity, RNA polymerase II-specific"/>
    <property type="evidence" value="ECO:0007669"/>
    <property type="project" value="TreeGrafter"/>
</dbReference>
<dbReference type="PROSITE" id="PS50090">
    <property type="entry name" value="MYB_LIKE"/>
    <property type="match status" value="3"/>
</dbReference>
<accession>A0AAF0WAA4</accession>
<keyword evidence="10" id="KW-1185">Reference proteome</keyword>
<dbReference type="SMART" id="SM00717">
    <property type="entry name" value="SANT"/>
    <property type="match status" value="3"/>
</dbReference>
<evidence type="ECO:0000256" key="6">
    <source>
        <dbReference type="ARBA" id="ARBA00023242"/>
    </source>
</evidence>
<sequence>MMVKKENEGVIVKKEIDFVSSSSISDSSCDTGYKRNKVAKRSSQAGWTEEEDNRLADVVKKFNGRNWKKIAESLPGRTDVQCLHRWQKVLNPELFKGPWKKEEDDRIIQLVQKYGSRKWSAIAKYLPGRIGKQCRERWHNHLDPAIKKEAWSEREEAILSYYHQIYGNKWAEIAKFLPGRTDNAIKNHWNCSSKKKLDNLDLNLPLQSPLSDDLSSEANLESVKIPAVQLGVGKAMSTYQIAGPVRKVSDIIVKGLEVMVQISSI</sequence>
<dbReference type="FunFam" id="1.10.10.60:FF:000016">
    <property type="entry name" value="Transcriptional activator Myb isoform A"/>
    <property type="match status" value="1"/>
</dbReference>
<gene>
    <name evidence="9" type="ORF">DCAR_0105072</name>
</gene>
<dbReference type="GO" id="GO:0000978">
    <property type="term" value="F:RNA polymerase II cis-regulatory region sequence-specific DNA binding"/>
    <property type="evidence" value="ECO:0007669"/>
    <property type="project" value="TreeGrafter"/>
</dbReference>
<dbReference type="PANTHER" id="PTHR45614:SF252">
    <property type="entry name" value="TRANSCRIPTION FACTOR MYB3R-2-LIKE"/>
    <property type="match status" value="1"/>
</dbReference>
<feature type="domain" description="Myb-like" evidence="7">
    <location>
        <begin position="39"/>
        <end position="90"/>
    </location>
</feature>
<evidence type="ECO:0000256" key="5">
    <source>
        <dbReference type="ARBA" id="ARBA00023163"/>
    </source>
</evidence>
<protein>
    <submittedName>
        <fullName evidence="9">Uncharacterized protein</fullName>
    </submittedName>
</protein>
<keyword evidence="4" id="KW-0238">DNA-binding</keyword>
<keyword evidence="5" id="KW-0804">Transcription</keyword>
<evidence type="ECO:0000256" key="1">
    <source>
        <dbReference type="ARBA" id="ARBA00004123"/>
    </source>
</evidence>
<feature type="domain" description="HTH myb-type" evidence="8">
    <location>
        <begin position="91"/>
        <end position="146"/>
    </location>
</feature>
<feature type="domain" description="HTH myb-type" evidence="8">
    <location>
        <begin position="147"/>
        <end position="197"/>
    </location>
</feature>
<feature type="domain" description="HTH myb-type" evidence="8">
    <location>
        <begin position="47"/>
        <end position="90"/>
    </location>
</feature>
<dbReference type="EMBL" id="CP093343">
    <property type="protein sequence ID" value="WOG85879.1"/>
    <property type="molecule type" value="Genomic_DNA"/>
</dbReference>
<organism evidence="9 10">
    <name type="scientific">Daucus carota subsp. sativus</name>
    <name type="common">Carrot</name>
    <dbReference type="NCBI Taxonomy" id="79200"/>
    <lineage>
        <taxon>Eukaryota</taxon>
        <taxon>Viridiplantae</taxon>
        <taxon>Streptophyta</taxon>
        <taxon>Embryophyta</taxon>
        <taxon>Tracheophyta</taxon>
        <taxon>Spermatophyta</taxon>
        <taxon>Magnoliopsida</taxon>
        <taxon>eudicotyledons</taxon>
        <taxon>Gunneridae</taxon>
        <taxon>Pentapetalae</taxon>
        <taxon>asterids</taxon>
        <taxon>campanulids</taxon>
        <taxon>Apiales</taxon>
        <taxon>Apiaceae</taxon>
        <taxon>Apioideae</taxon>
        <taxon>Scandiceae</taxon>
        <taxon>Daucinae</taxon>
        <taxon>Daucus</taxon>
        <taxon>Daucus sect. Daucus</taxon>
    </lineage>
</organism>
<dbReference type="GO" id="GO:0005634">
    <property type="term" value="C:nucleus"/>
    <property type="evidence" value="ECO:0007669"/>
    <property type="project" value="UniProtKB-SubCell"/>
</dbReference>
<evidence type="ECO:0000313" key="9">
    <source>
        <dbReference type="EMBL" id="WOG85879.1"/>
    </source>
</evidence>
<keyword evidence="2" id="KW-0677">Repeat</keyword>
<dbReference type="CDD" id="cd00167">
    <property type="entry name" value="SANT"/>
    <property type="match status" value="3"/>
</dbReference>
<keyword evidence="3" id="KW-0805">Transcription regulation</keyword>
<feature type="domain" description="Myb-like" evidence="7">
    <location>
        <begin position="143"/>
        <end position="190"/>
    </location>
</feature>
<feature type="domain" description="Myb-like" evidence="7">
    <location>
        <begin position="91"/>
        <end position="142"/>
    </location>
</feature>